<keyword evidence="3" id="KW-1185">Reference proteome</keyword>
<gene>
    <name evidence="2" type="ORF">LMG032447_01229</name>
</gene>
<keyword evidence="1" id="KW-0812">Transmembrane</keyword>
<evidence type="ECO:0000313" key="3">
    <source>
        <dbReference type="Proteomes" id="UP000838102"/>
    </source>
</evidence>
<comment type="caution">
    <text evidence="2">The sequence shown here is derived from an EMBL/GenBank/DDBJ whole genome shotgun (WGS) entry which is preliminary data.</text>
</comment>
<accession>A0ABN8HHH9</accession>
<proteinExistence type="predicted"/>
<evidence type="ECO:0008006" key="4">
    <source>
        <dbReference type="Google" id="ProtNLM"/>
    </source>
</evidence>
<sequence>MKFNKILHAILALLWVYTLYLLMNNQGMNAMYLMSIGMLVESVYCLFSKN</sequence>
<keyword evidence="1" id="KW-0472">Membrane</keyword>
<name>A0ABN8HHH9_9LACO</name>
<dbReference type="RefSeq" id="WP_248706594.1">
    <property type="nucleotide sequence ID" value="NZ_CAKOET010000007.1"/>
</dbReference>
<protein>
    <recommendedName>
        <fullName evidence="4">NADH dehydrogenase subunit 4L</fullName>
    </recommendedName>
</protein>
<evidence type="ECO:0000313" key="2">
    <source>
        <dbReference type="EMBL" id="CAH1856106.1"/>
    </source>
</evidence>
<keyword evidence="1" id="KW-1133">Transmembrane helix</keyword>
<evidence type="ECO:0000256" key="1">
    <source>
        <dbReference type="SAM" id="Phobius"/>
    </source>
</evidence>
<feature type="transmembrane region" description="Helical" evidence="1">
    <location>
        <begin position="29"/>
        <end position="47"/>
    </location>
</feature>
<dbReference type="Proteomes" id="UP000838102">
    <property type="component" value="Unassembled WGS sequence"/>
</dbReference>
<organism evidence="2 3">
    <name type="scientific">Convivina praedatoris</name>
    <dbReference type="NCBI Taxonomy" id="2880963"/>
    <lineage>
        <taxon>Bacteria</taxon>
        <taxon>Bacillati</taxon>
        <taxon>Bacillota</taxon>
        <taxon>Bacilli</taxon>
        <taxon>Lactobacillales</taxon>
        <taxon>Lactobacillaceae</taxon>
        <taxon>Convivina</taxon>
    </lineage>
</organism>
<feature type="transmembrane region" description="Helical" evidence="1">
    <location>
        <begin position="7"/>
        <end position="23"/>
    </location>
</feature>
<reference evidence="2" key="1">
    <citation type="submission" date="2022-03" db="EMBL/GenBank/DDBJ databases">
        <authorList>
            <person name="Hettiarachchi G."/>
        </authorList>
    </citation>
    <scope>NUCLEOTIDE SEQUENCE</scope>
    <source>
        <strain evidence="2">LMG 32447</strain>
    </source>
</reference>
<dbReference type="EMBL" id="CAKOEU010000006">
    <property type="protein sequence ID" value="CAH1856106.1"/>
    <property type="molecule type" value="Genomic_DNA"/>
</dbReference>